<proteinExistence type="predicted"/>
<reference evidence="2" key="1">
    <citation type="submission" date="2022-11" db="UniProtKB">
        <authorList>
            <consortium name="WormBaseParasite"/>
        </authorList>
    </citation>
    <scope>IDENTIFICATION</scope>
</reference>
<organism evidence="1 2">
    <name type="scientific">Panagrolaimus sp. PS1159</name>
    <dbReference type="NCBI Taxonomy" id="55785"/>
    <lineage>
        <taxon>Eukaryota</taxon>
        <taxon>Metazoa</taxon>
        <taxon>Ecdysozoa</taxon>
        <taxon>Nematoda</taxon>
        <taxon>Chromadorea</taxon>
        <taxon>Rhabditida</taxon>
        <taxon>Tylenchina</taxon>
        <taxon>Panagrolaimomorpha</taxon>
        <taxon>Panagrolaimoidea</taxon>
        <taxon>Panagrolaimidae</taxon>
        <taxon>Panagrolaimus</taxon>
    </lineage>
</organism>
<name>A0AC35F0C3_9BILA</name>
<accession>A0AC35F0C3</accession>
<dbReference type="Proteomes" id="UP000887580">
    <property type="component" value="Unplaced"/>
</dbReference>
<evidence type="ECO:0000313" key="1">
    <source>
        <dbReference type="Proteomes" id="UP000887580"/>
    </source>
</evidence>
<protein>
    <submittedName>
        <fullName evidence="2">Ubiquitin-like domain-containing protein</fullName>
    </submittedName>
</protein>
<sequence>MSSTESSTSDSNKIENIQLTVRCALQSFDDLTITCPVEWKVAQLKAHLFEVCSTKPEPKRQRLIYAGHCLKDTQTLREIVEKASEGFEAGQEVGPQVIHMVCASKEPPHLYSSSSAGLRHRPNATTTNNTNSGAPATVINAAGQQGFLIQNPQILTNAAAVQQYQLPPNATPEQMAYYASYMNYQQALMAWMQYNQFVTAPVNPQFFTTASPLLQAGQYNMQFNLQAGHGFNNPMQQVNQNPQNNNNQAQNVAANEEEHVNDILGILYKAIRVGFFLMVLFFYSSFERFLAVFLIICILWYVHRQREQNNLNAAARRIVQPPVAQPQQPPLQQPQNDGENNNNAEAGDEHQQQQNDNNNNEVPAPPQPPHPQLQSSWNLFCSTVSSFFLSLIPENPVPIDVRE</sequence>
<evidence type="ECO:0000313" key="2">
    <source>
        <dbReference type="WBParaSite" id="PS1159_v2.g12562.t1"/>
    </source>
</evidence>
<dbReference type="WBParaSite" id="PS1159_v2.g12562.t1">
    <property type="protein sequence ID" value="PS1159_v2.g12562.t1"/>
    <property type="gene ID" value="PS1159_v2.g12562"/>
</dbReference>